<evidence type="ECO:0000313" key="3">
    <source>
        <dbReference type="Proteomes" id="UP001231736"/>
    </source>
</evidence>
<dbReference type="SUPFAM" id="SSF53300">
    <property type="entry name" value="vWA-like"/>
    <property type="match status" value="1"/>
</dbReference>
<organism evidence="2 3">
    <name type="scientific">Phocoenobacter skyensis</name>
    <dbReference type="NCBI Taxonomy" id="97481"/>
    <lineage>
        <taxon>Bacteria</taxon>
        <taxon>Pseudomonadati</taxon>
        <taxon>Pseudomonadota</taxon>
        <taxon>Gammaproteobacteria</taxon>
        <taxon>Pasteurellales</taxon>
        <taxon>Pasteurellaceae</taxon>
        <taxon>Phocoenobacter</taxon>
    </lineage>
</organism>
<dbReference type="AlphaFoldDB" id="A0AAJ6NDP8"/>
<gene>
    <name evidence="2" type="ORF">QJU97_05630</name>
</gene>
<comment type="caution">
    <text evidence="2">The sequence shown here is derived from an EMBL/GenBank/DDBJ whole genome shotgun (WGS) entry which is preliminary data.</text>
</comment>
<keyword evidence="1" id="KW-0472">Membrane</keyword>
<sequence>MNITDKFILRSRNALLQFWKNEQGVYTVMMSVLSFVLLGFIALVVDGSGILLDKARFTQGMEQAGLLIVAENNIDRPTLEHAAVTRQAVSEEEIKKFDNDKLKAQQDKRNREMIATMVRSYYMPLVYDSENHQVNDEFEYYCNRVKNSRSIACKIGGNFDRPSWVYLGNEFDLTFSQTVKVDGADTVYVTKDRSEVPPTDLMLVADFSGSMGTEIPDSTPPIKKVEALREVVDEISQELLNPKQIGSIYRTSVYNRIGFTAFAFGGQRQGEISKCVLPYKFLPEAYRRKHIPMRGYRIDSESNQPDKSAIIDFKVVMSDVEVMQSRLDWRRVFWDTRGIKYQWISFPYMVDFPKIFTESVDYSNTINMVDSFNGGRLESDVIDFDKNSTCLGIPYGSSSPLLNVTQFWFKHKENLRLMGALSPIQPWGGTLASSGLLIGANLIMNTNPEPKALPENLGVNTQRTIVILSDGVDMAPGRGEFNVTVNLLKNGLCDKIREKVDSLQDDNYPLQKTKIAFIAFAYSDFQKKIPTTKVQAAAWRECVGEDNFYKASNKEELLSVFRQITHLNEEVGHSISDDQVEFGE</sequence>
<proteinExistence type="predicted"/>
<dbReference type="InterPro" id="IPR036465">
    <property type="entry name" value="vWFA_dom_sf"/>
</dbReference>
<dbReference type="Proteomes" id="UP001231736">
    <property type="component" value="Unassembled WGS sequence"/>
</dbReference>
<name>A0AAJ6NDP8_9PAST</name>
<dbReference type="RefSeq" id="WP_306375918.1">
    <property type="nucleotide sequence ID" value="NZ_JASAYT010000015.1"/>
</dbReference>
<feature type="transmembrane region" description="Helical" evidence="1">
    <location>
        <begin position="25"/>
        <end position="52"/>
    </location>
</feature>
<keyword evidence="1" id="KW-1133">Transmembrane helix</keyword>
<keyword evidence="1" id="KW-0812">Transmembrane</keyword>
<evidence type="ECO:0000256" key="1">
    <source>
        <dbReference type="SAM" id="Phobius"/>
    </source>
</evidence>
<evidence type="ECO:0000313" key="2">
    <source>
        <dbReference type="EMBL" id="MDP8174937.1"/>
    </source>
</evidence>
<reference evidence="2" key="1">
    <citation type="journal article" date="2023" name="Front. Microbiol.">
        <title>Phylogeography and host specificity of Pasteurellaceae pathogenic to sea-farmed fish in the north-east Atlantic.</title>
        <authorList>
            <person name="Gulla S."/>
            <person name="Colquhoun D.J."/>
            <person name="Olsen A.B."/>
            <person name="Spilsberg B."/>
            <person name="Lagesen K."/>
            <person name="Aakesson C.P."/>
            <person name="Strom S."/>
            <person name="Manji F."/>
            <person name="Birkbeck T.H."/>
            <person name="Nilsen H.K."/>
        </authorList>
    </citation>
    <scope>NUCLEOTIDE SEQUENCE</scope>
    <source>
        <strain evidence="2">98B1</strain>
    </source>
</reference>
<protein>
    <submittedName>
        <fullName evidence="2">Pilus assembly protein</fullName>
    </submittedName>
</protein>
<dbReference type="EMBL" id="JASAYT010000015">
    <property type="protein sequence ID" value="MDP8174937.1"/>
    <property type="molecule type" value="Genomic_DNA"/>
</dbReference>
<accession>A0AAJ6NDP8</accession>
<dbReference type="Gene3D" id="3.40.50.410">
    <property type="entry name" value="von Willebrand factor, type A domain"/>
    <property type="match status" value="1"/>
</dbReference>